<gene>
    <name evidence="4" type="primary">purN</name>
    <name evidence="6" type="ORF">KL86DPRO_20389</name>
</gene>
<evidence type="ECO:0000313" key="6">
    <source>
        <dbReference type="EMBL" id="SBW04871.1"/>
    </source>
</evidence>
<evidence type="ECO:0000256" key="4">
    <source>
        <dbReference type="HAMAP-Rule" id="MF_01930"/>
    </source>
</evidence>
<dbReference type="EMBL" id="FLUQ01000002">
    <property type="protein sequence ID" value="SBW04871.1"/>
    <property type="molecule type" value="Genomic_DNA"/>
</dbReference>
<dbReference type="AlphaFoldDB" id="A0A212JZH5"/>
<organism evidence="6">
    <name type="scientific">uncultured delta proteobacterium</name>
    <dbReference type="NCBI Taxonomy" id="34034"/>
    <lineage>
        <taxon>Bacteria</taxon>
        <taxon>Deltaproteobacteria</taxon>
        <taxon>environmental samples</taxon>
    </lineage>
</organism>
<dbReference type="UniPathway" id="UPA00074">
    <property type="reaction ID" value="UER00126"/>
</dbReference>
<evidence type="ECO:0000259" key="5">
    <source>
        <dbReference type="Pfam" id="PF00551"/>
    </source>
</evidence>
<dbReference type="GO" id="GO:0006189">
    <property type="term" value="P:'de novo' IMP biosynthetic process"/>
    <property type="evidence" value="ECO:0007669"/>
    <property type="project" value="UniProtKB-UniRule"/>
</dbReference>
<dbReference type="GO" id="GO:0005829">
    <property type="term" value="C:cytosol"/>
    <property type="evidence" value="ECO:0007669"/>
    <property type="project" value="TreeGrafter"/>
</dbReference>
<dbReference type="InterPro" id="IPR036477">
    <property type="entry name" value="Formyl_transf_N_sf"/>
</dbReference>
<feature type="binding site" evidence="4">
    <location>
        <begin position="90"/>
        <end position="93"/>
    </location>
    <ligand>
        <name>(6R)-10-formyltetrahydrofolate</name>
        <dbReference type="ChEBI" id="CHEBI:195366"/>
    </ligand>
</feature>
<feature type="domain" description="Formyl transferase N-terminal" evidence="5">
    <location>
        <begin position="3"/>
        <end position="182"/>
    </location>
</feature>
<comment type="catalytic activity">
    <reaction evidence="4">
        <text>N(1)-(5-phospho-beta-D-ribosyl)glycinamide + (6R)-10-formyltetrahydrofolate = N(2)-formyl-N(1)-(5-phospho-beta-D-ribosyl)glycinamide + (6S)-5,6,7,8-tetrahydrofolate + H(+)</text>
        <dbReference type="Rhea" id="RHEA:15053"/>
        <dbReference type="ChEBI" id="CHEBI:15378"/>
        <dbReference type="ChEBI" id="CHEBI:57453"/>
        <dbReference type="ChEBI" id="CHEBI:143788"/>
        <dbReference type="ChEBI" id="CHEBI:147286"/>
        <dbReference type="ChEBI" id="CHEBI:195366"/>
        <dbReference type="EC" id="2.1.2.2"/>
    </reaction>
</comment>
<dbReference type="PANTHER" id="PTHR43369:SF2">
    <property type="entry name" value="PHOSPHORIBOSYLGLYCINAMIDE FORMYLTRANSFERASE"/>
    <property type="match status" value="1"/>
</dbReference>
<feature type="binding site" evidence="4">
    <location>
        <position position="65"/>
    </location>
    <ligand>
        <name>(6R)-10-formyltetrahydrofolate</name>
        <dbReference type="ChEBI" id="CHEBI:195366"/>
    </ligand>
</feature>
<keyword evidence="3 4" id="KW-0658">Purine biosynthesis</keyword>
<feature type="binding site" evidence="4">
    <location>
        <position position="107"/>
    </location>
    <ligand>
        <name>(6R)-10-formyltetrahydrofolate</name>
        <dbReference type="ChEBI" id="CHEBI:195366"/>
    </ligand>
</feature>
<reference evidence="6" key="1">
    <citation type="submission" date="2016-04" db="EMBL/GenBank/DDBJ databases">
        <authorList>
            <person name="Evans L.H."/>
            <person name="Alamgir A."/>
            <person name="Owens N."/>
            <person name="Weber N.D."/>
            <person name="Virtaneva K."/>
            <person name="Barbian K."/>
            <person name="Babar A."/>
            <person name="Rosenke K."/>
        </authorList>
    </citation>
    <scope>NUCLEOTIDE SEQUENCE</scope>
    <source>
        <strain evidence="6">86</strain>
    </source>
</reference>
<evidence type="ECO:0000256" key="1">
    <source>
        <dbReference type="ARBA" id="ARBA00005054"/>
    </source>
</evidence>
<dbReference type="PANTHER" id="PTHR43369">
    <property type="entry name" value="PHOSPHORIBOSYLGLYCINAMIDE FORMYLTRANSFERASE"/>
    <property type="match status" value="1"/>
</dbReference>
<comment type="function">
    <text evidence="4">Catalyzes the transfer of a formyl group from 10-formyltetrahydrofolate to 5-phospho-ribosyl-glycinamide (GAR), producing 5-phospho-ribosyl-N-formylglycinamide (FGAR) and tetrahydrofolate.</text>
</comment>
<dbReference type="InterPro" id="IPR004607">
    <property type="entry name" value="GART"/>
</dbReference>
<keyword evidence="2 4" id="KW-0808">Transferase</keyword>
<dbReference type="Pfam" id="PF00551">
    <property type="entry name" value="Formyl_trans_N"/>
    <property type="match status" value="1"/>
</dbReference>
<dbReference type="Gene3D" id="3.40.50.170">
    <property type="entry name" value="Formyl transferase, N-terminal domain"/>
    <property type="match status" value="1"/>
</dbReference>
<dbReference type="EC" id="2.1.2.2" evidence="4"/>
<evidence type="ECO:0000256" key="3">
    <source>
        <dbReference type="ARBA" id="ARBA00022755"/>
    </source>
</evidence>
<feature type="active site" description="Proton donor" evidence="4">
    <location>
        <position position="109"/>
    </location>
</feature>
<name>A0A212JZH5_9DELT</name>
<feature type="site" description="Raises pKa of active site His" evidence="4">
    <location>
        <position position="145"/>
    </location>
</feature>
<dbReference type="GO" id="GO:0004644">
    <property type="term" value="F:phosphoribosylglycinamide formyltransferase activity"/>
    <property type="evidence" value="ECO:0007669"/>
    <property type="project" value="UniProtKB-UniRule"/>
</dbReference>
<feature type="binding site" evidence="4">
    <location>
        <begin position="12"/>
        <end position="14"/>
    </location>
    <ligand>
        <name>N(1)-(5-phospho-beta-D-ribosyl)glycinamide</name>
        <dbReference type="ChEBI" id="CHEBI:143788"/>
    </ligand>
</feature>
<accession>A0A212JZH5</accession>
<protein>
    <recommendedName>
        <fullName evidence="4">Phosphoribosylglycinamide formyltransferase</fullName>
        <ecNumber evidence="4">2.1.2.2</ecNumber>
    </recommendedName>
    <alternativeName>
        <fullName evidence="4">5'-phosphoribosylglycinamide transformylase</fullName>
    </alternativeName>
    <alternativeName>
        <fullName evidence="4">GAR transformylase</fullName>
        <shortName evidence="4">GART</shortName>
    </alternativeName>
</protein>
<dbReference type="HAMAP" id="MF_01930">
    <property type="entry name" value="PurN"/>
    <property type="match status" value="1"/>
</dbReference>
<comment type="pathway">
    <text evidence="1 4">Purine metabolism; IMP biosynthesis via de novo pathway; N(2)-formyl-N(1)-(5-phospho-D-ribosyl)glycinamide from N(1)-(5-phospho-D-ribosyl)glycinamide (10-formyl THF route): step 1/1.</text>
</comment>
<dbReference type="InterPro" id="IPR002376">
    <property type="entry name" value="Formyl_transf_N"/>
</dbReference>
<sequence>MLRIAVLVSGRGTNFKAILDHIRAGRIRAEVALLLSNAPDAPAIAFAREAGIPVWAKSHKEFPSRAAFDDAMLAAMREANVEAVVLAGYMRLLSPAFIQAYEGKILNIHPSLLPSFTGVSGGPDALAYGVKLTGCTVHFVVNDLDAGPVVIQAAIPVFEDDTEETLMVRVHAMEHRIYPQAVAWFAENRLVPEGRVVRLLAKNGAGGMAGTAGIARAATQAALVHPPLEEGF</sequence>
<dbReference type="NCBIfam" id="TIGR00639">
    <property type="entry name" value="PurN"/>
    <property type="match status" value="1"/>
</dbReference>
<dbReference type="SUPFAM" id="SSF53328">
    <property type="entry name" value="Formyltransferase"/>
    <property type="match status" value="1"/>
</dbReference>
<dbReference type="FunFam" id="3.40.50.170:FF:000007">
    <property type="entry name" value="Phosphoribosylglycinamide formyltransferase"/>
    <property type="match status" value="1"/>
</dbReference>
<evidence type="ECO:0000256" key="2">
    <source>
        <dbReference type="ARBA" id="ARBA00022679"/>
    </source>
</evidence>
<proteinExistence type="inferred from homology"/>
<comment type="similarity">
    <text evidence="4">Belongs to the GART family.</text>
</comment>
<dbReference type="CDD" id="cd08645">
    <property type="entry name" value="FMT_core_GART"/>
    <property type="match status" value="1"/>
</dbReference>